<name>A0ABY2KSX6_9RHOB</name>
<accession>A0ABY2KSX6</accession>
<evidence type="ECO:0000256" key="1">
    <source>
        <dbReference type="SAM" id="Phobius"/>
    </source>
</evidence>
<evidence type="ECO:0000313" key="3">
    <source>
        <dbReference type="Proteomes" id="UP000297741"/>
    </source>
</evidence>
<sequence>MKTDDLIRAMAGDTVVGPAPQGRLIWLLPALALGFVALWSRLGLRADLGVALQDPVSAMRIVLSLGLGAGALWAVVRLAHPGAVVRLWPLAAVALGAVGLWLWAFVAMPAEGRQMAIVGKTMVGCLTTIPLLAVLPTAAVLATLRQGAPVRPVLAGAVAGLAGGGLAAAVYALHCTEDSPLFYVTWYGTAILGVSAVSALIAHRALRW</sequence>
<organism evidence="2 3">
    <name type="scientific">Pseudotabrizicola sediminis</name>
    <dbReference type="NCBI Taxonomy" id="2486418"/>
    <lineage>
        <taxon>Bacteria</taxon>
        <taxon>Pseudomonadati</taxon>
        <taxon>Pseudomonadota</taxon>
        <taxon>Alphaproteobacteria</taxon>
        <taxon>Rhodobacterales</taxon>
        <taxon>Paracoccaceae</taxon>
        <taxon>Pseudotabrizicola</taxon>
    </lineage>
</organism>
<keyword evidence="3" id="KW-1185">Reference proteome</keyword>
<feature type="transmembrane region" description="Helical" evidence="1">
    <location>
        <begin position="153"/>
        <end position="174"/>
    </location>
</feature>
<dbReference type="EMBL" id="RPEM01000003">
    <property type="protein sequence ID" value="TGD44299.1"/>
    <property type="molecule type" value="Genomic_DNA"/>
</dbReference>
<feature type="transmembrane region" description="Helical" evidence="1">
    <location>
        <begin position="117"/>
        <end position="141"/>
    </location>
</feature>
<reference evidence="2 3" key="1">
    <citation type="submission" date="2018-11" db="EMBL/GenBank/DDBJ databases">
        <title>Tabrizicola sp. isolated from sediment of alpine lake.</title>
        <authorList>
            <person name="Liu Z."/>
        </authorList>
    </citation>
    <scope>NUCLEOTIDE SEQUENCE [LARGE SCALE GENOMIC DNA]</scope>
    <source>
        <strain evidence="2 3">DRYC-M-16</strain>
    </source>
</reference>
<gene>
    <name evidence="2" type="ORF">EEB11_06350</name>
</gene>
<keyword evidence="1" id="KW-0812">Transmembrane</keyword>
<feature type="transmembrane region" description="Helical" evidence="1">
    <location>
        <begin position="87"/>
        <end position="105"/>
    </location>
</feature>
<feature type="transmembrane region" description="Helical" evidence="1">
    <location>
        <begin position="56"/>
        <end position="75"/>
    </location>
</feature>
<feature type="transmembrane region" description="Helical" evidence="1">
    <location>
        <begin position="180"/>
        <end position="202"/>
    </location>
</feature>
<keyword evidence="1" id="KW-0472">Membrane</keyword>
<comment type="caution">
    <text evidence="2">The sequence shown here is derived from an EMBL/GenBank/DDBJ whole genome shotgun (WGS) entry which is preliminary data.</text>
</comment>
<dbReference type="InterPro" id="IPR009495">
    <property type="entry name" value="NrsF"/>
</dbReference>
<evidence type="ECO:0000313" key="2">
    <source>
        <dbReference type="EMBL" id="TGD44299.1"/>
    </source>
</evidence>
<dbReference type="Pfam" id="PF06532">
    <property type="entry name" value="NrsF"/>
    <property type="match status" value="1"/>
</dbReference>
<dbReference type="Proteomes" id="UP000297741">
    <property type="component" value="Unassembled WGS sequence"/>
</dbReference>
<feature type="transmembrane region" description="Helical" evidence="1">
    <location>
        <begin position="24"/>
        <end position="44"/>
    </location>
</feature>
<keyword evidence="1" id="KW-1133">Transmembrane helix</keyword>
<dbReference type="RefSeq" id="WP_135429570.1">
    <property type="nucleotide sequence ID" value="NZ_RPEM01000003.1"/>
</dbReference>
<proteinExistence type="predicted"/>
<protein>
    <submittedName>
        <fullName evidence="2">DUF1109 family protein</fullName>
    </submittedName>
</protein>